<evidence type="ECO:0000256" key="1">
    <source>
        <dbReference type="SAM" id="MobiDB-lite"/>
    </source>
</evidence>
<gene>
    <name evidence="2" type="ORF">BLA60_22380</name>
</gene>
<dbReference type="Proteomes" id="UP000185696">
    <property type="component" value="Unassembled WGS sequence"/>
</dbReference>
<reference evidence="2 3" key="1">
    <citation type="submission" date="2016-12" db="EMBL/GenBank/DDBJ databases">
        <title>The draft genome sequence of Actinophytocola xinjiangensis.</title>
        <authorList>
            <person name="Wang W."/>
            <person name="Yuan L."/>
        </authorList>
    </citation>
    <scope>NUCLEOTIDE SEQUENCE [LARGE SCALE GENOMIC DNA]</scope>
    <source>
        <strain evidence="2 3">CGMCC 4.4663</strain>
    </source>
</reference>
<organism evidence="2 3">
    <name type="scientific">Actinophytocola xinjiangensis</name>
    <dbReference type="NCBI Taxonomy" id="485602"/>
    <lineage>
        <taxon>Bacteria</taxon>
        <taxon>Bacillati</taxon>
        <taxon>Actinomycetota</taxon>
        <taxon>Actinomycetes</taxon>
        <taxon>Pseudonocardiales</taxon>
        <taxon>Pseudonocardiaceae</taxon>
    </lineage>
</organism>
<dbReference type="PROSITE" id="PS51257">
    <property type="entry name" value="PROKAR_LIPOPROTEIN"/>
    <property type="match status" value="1"/>
</dbReference>
<evidence type="ECO:0000313" key="3">
    <source>
        <dbReference type="Proteomes" id="UP000185696"/>
    </source>
</evidence>
<protein>
    <submittedName>
        <fullName evidence="2">Uncharacterized protein</fullName>
    </submittedName>
</protein>
<dbReference type="EMBL" id="MSIF01000011">
    <property type="protein sequence ID" value="OLF08759.1"/>
    <property type="molecule type" value="Genomic_DNA"/>
</dbReference>
<proteinExistence type="predicted"/>
<evidence type="ECO:0000313" key="2">
    <source>
        <dbReference type="EMBL" id="OLF08759.1"/>
    </source>
</evidence>
<name>A0A7Z1AX66_9PSEU</name>
<dbReference type="AlphaFoldDB" id="A0A7Z1AX66"/>
<dbReference type="RefSeq" id="WP_075134915.1">
    <property type="nucleotide sequence ID" value="NZ_MSIF01000011.1"/>
</dbReference>
<keyword evidence="3" id="KW-1185">Reference proteome</keyword>
<dbReference type="OrthoDB" id="3589247at2"/>
<feature type="region of interest" description="Disordered" evidence="1">
    <location>
        <begin position="22"/>
        <end position="45"/>
    </location>
</feature>
<sequence length="444" mass="46287">MIARIVVVLVVLVVGGCVGAPTGEQERPATSSPTPPGGQARPKDRDREAVLAALREVDLCAVLDAPDVTNDEPVASEPFSCTAGPVRVAVVPLGHEERVSMAARVVGGVKAYVDDRCVVHLPVSFTVAVAFSAGGSCQAVTEVAARASAVLADPAAARGRPRWDPCTVLDAVLEPEPDRLFLGTELGACQYLGVAPEQEALLSFVEPTPAGRARAATVGGTDVAIYEDDDNCGIRWRQRPFDSPYAQTQDYPVTVFSVDCAYSTRLAEGAIGLLGQPAPRGEPQRPLLYGPDEPDGPYLGYCAYLADDNDARRCEPARDVPVPDELTGTDDPQVMCAMAADSVRERFGDALRPVAVAGEGCHFVGRERVLVVTFAVRKGVVGDGEVTTVAGRRAVVETRDGGIDHAVAAGDGVVELTVEVGPAGAELPAGSDTKAEAVIGDLVG</sequence>
<accession>A0A7Z1AX66</accession>
<comment type="caution">
    <text evidence="2">The sequence shown here is derived from an EMBL/GenBank/DDBJ whole genome shotgun (WGS) entry which is preliminary data.</text>
</comment>